<dbReference type="Proteomes" id="UP000035444">
    <property type="component" value="Unassembled WGS sequence"/>
</dbReference>
<protein>
    <recommendedName>
        <fullName evidence="3">Argininosuccinate lyase</fullName>
    </recommendedName>
</protein>
<dbReference type="AlphaFoldDB" id="A0A0H2MG46"/>
<comment type="caution">
    <text evidence="1">The sequence shown here is derived from an EMBL/GenBank/DDBJ whole genome shotgun (WGS) entry which is preliminary data.</text>
</comment>
<proteinExistence type="predicted"/>
<evidence type="ECO:0000313" key="1">
    <source>
        <dbReference type="EMBL" id="KLN61504.1"/>
    </source>
</evidence>
<accession>A0A0H2MG46</accession>
<name>A0A0H2MG46_9PROT</name>
<reference evidence="1 2" key="1">
    <citation type="submission" date="2015-03" db="EMBL/GenBank/DDBJ databases">
        <title>Genome Sequence of Kiloniella spongiae MEBiC09566, isolated from a marine sponge.</title>
        <authorList>
            <person name="Shao Z."/>
            <person name="Wang L."/>
            <person name="Li X."/>
        </authorList>
    </citation>
    <scope>NUCLEOTIDE SEQUENCE [LARGE SCALE GENOMIC DNA]</scope>
    <source>
        <strain evidence="1 2">MEBiC09566</strain>
    </source>
</reference>
<evidence type="ECO:0000313" key="2">
    <source>
        <dbReference type="Proteomes" id="UP000035444"/>
    </source>
</evidence>
<keyword evidence="2" id="KW-1185">Reference proteome</keyword>
<gene>
    <name evidence="1" type="ORF">WH96_06520</name>
</gene>
<organism evidence="1 2">
    <name type="scientific">Kiloniella spongiae</name>
    <dbReference type="NCBI Taxonomy" id="1489064"/>
    <lineage>
        <taxon>Bacteria</taxon>
        <taxon>Pseudomonadati</taxon>
        <taxon>Pseudomonadota</taxon>
        <taxon>Alphaproteobacteria</taxon>
        <taxon>Rhodospirillales</taxon>
        <taxon>Kiloniellaceae</taxon>
        <taxon>Kiloniella</taxon>
    </lineage>
</organism>
<dbReference type="OrthoDB" id="4736977at2"/>
<sequence>MQKLFRLTVVTISLFWVNTAWAEDLIFLLINESSSPVVSFYVSPASSGDWESNLMAGGFLDSGYEIDVLIADGMETCEYDIRADFEDGEVIEDFGLDLCDLGSYTFE</sequence>
<evidence type="ECO:0008006" key="3">
    <source>
        <dbReference type="Google" id="ProtNLM"/>
    </source>
</evidence>
<dbReference type="EMBL" id="LAQL01000004">
    <property type="protein sequence ID" value="KLN61504.1"/>
    <property type="molecule type" value="Genomic_DNA"/>
</dbReference>